<comment type="similarity">
    <text evidence="2">Belongs to the ATP11 family.</text>
</comment>
<name>A0A427YVW6_9TREE</name>
<accession>A0A427YVW6</accession>
<evidence type="ECO:0008006" key="8">
    <source>
        <dbReference type="Google" id="ProtNLM"/>
    </source>
</evidence>
<dbReference type="Pfam" id="PF06644">
    <property type="entry name" value="ATP11"/>
    <property type="match status" value="1"/>
</dbReference>
<dbReference type="AlphaFoldDB" id="A0A427YVW6"/>
<gene>
    <name evidence="6" type="ORF">EHS25_000308</name>
</gene>
<dbReference type="PANTHER" id="PTHR13126:SF0">
    <property type="entry name" value="ATP SYNTHASE MITOCHONDRIAL F1 COMPLEX ASSEMBLY FACTOR 1"/>
    <property type="match status" value="1"/>
</dbReference>
<evidence type="ECO:0000256" key="2">
    <source>
        <dbReference type="ARBA" id="ARBA00009116"/>
    </source>
</evidence>
<dbReference type="OrthoDB" id="16535at2759"/>
<dbReference type="PANTHER" id="PTHR13126">
    <property type="entry name" value="CHAPERONE ATP11"/>
    <property type="match status" value="1"/>
</dbReference>
<keyword evidence="3" id="KW-0809">Transit peptide</keyword>
<evidence type="ECO:0000256" key="3">
    <source>
        <dbReference type="ARBA" id="ARBA00022946"/>
    </source>
</evidence>
<evidence type="ECO:0000256" key="1">
    <source>
        <dbReference type="ARBA" id="ARBA00004173"/>
    </source>
</evidence>
<keyword evidence="7" id="KW-1185">Reference proteome</keyword>
<keyword evidence="4" id="KW-0496">Mitochondrion</keyword>
<dbReference type="EMBL" id="RSCD01000001">
    <property type="protein sequence ID" value="RSH95222.1"/>
    <property type="molecule type" value="Genomic_DNA"/>
</dbReference>
<evidence type="ECO:0000256" key="4">
    <source>
        <dbReference type="ARBA" id="ARBA00023128"/>
    </source>
</evidence>
<evidence type="ECO:0000313" key="6">
    <source>
        <dbReference type="EMBL" id="RSH95222.1"/>
    </source>
</evidence>
<proteinExistence type="inferred from homology"/>
<reference evidence="6 7" key="1">
    <citation type="submission" date="2018-11" db="EMBL/GenBank/DDBJ databases">
        <title>Genome sequence of Saitozyma podzolica DSM 27192.</title>
        <authorList>
            <person name="Aliyu H."/>
            <person name="Gorte O."/>
            <person name="Ochsenreither K."/>
        </authorList>
    </citation>
    <scope>NUCLEOTIDE SEQUENCE [LARGE SCALE GENOMIC DNA]</scope>
    <source>
        <strain evidence="6 7">DSM 27192</strain>
    </source>
</reference>
<organism evidence="6 7">
    <name type="scientific">Saitozyma podzolica</name>
    <dbReference type="NCBI Taxonomy" id="1890683"/>
    <lineage>
        <taxon>Eukaryota</taxon>
        <taxon>Fungi</taxon>
        <taxon>Dikarya</taxon>
        <taxon>Basidiomycota</taxon>
        <taxon>Agaricomycotina</taxon>
        <taxon>Tremellomycetes</taxon>
        <taxon>Tremellales</taxon>
        <taxon>Trimorphomycetaceae</taxon>
        <taxon>Saitozyma</taxon>
    </lineage>
</organism>
<comment type="caution">
    <text evidence="6">The sequence shown here is derived from an EMBL/GenBank/DDBJ whole genome shotgun (WGS) entry which is preliminary data.</text>
</comment>
<evidence type="ECO:0000313" key="7">
    <source>
        <dbReference type="Proteomes" id="UP000279259"/>
    </source>
</evidence>
<dbReference type="GO" id="GO:0033615">
    <property type="term" value="P:mitochondrial proton-transporting ATP synthase complex assembly"/>
    <property type="evidence" value="ECO:0007669"/>
    <property type="project" value="TreeGrafter"/>
</dbReference>
<sequence length="393" mass="42727">MSSLRALRPLLRPALPGPSVLRTALAAARPLSTSLVRRDVLEELDAQLNPREIIERKRRAFEEKYGDKLKERVQAEGVHDLDALKQKVLAPSVKAALKSKKAREAIASEAKSIDETEQAPAAPASSQRGATERSQSSSSSQSEGDRAGIKPLSAILNLPLLHLTPHDAPAISQIWTTYHTSHPTLSASYLSASLPLSTYSSMVSLAQQNPFFILPLPRDASDSADAEAGTVKTDEYDMFYLQWLFHPTPTSTSPPSASAHPEPPPPTTSVIFTPLEEFKSVGEWAQPHLVLTHYPDLSQSHDVVLMRGEISPASAGGAQGSMTNPGFLLSQAQAQLLALALQRFYCADIKPVGEDEKGGEEREMRKEALRGLRERPGEWDWTGLVSMAYGGIV</sequence>
<dbReference type="InterPro" id="IPR010591">
    <property type="entry name" value="ATP11"/>
</dbReference>
<comment type="subcellular location">
    <subcellularLocation>
        <location evidence="1">Mitochondrion</location>
    </subcellularLocation>
</comment>
<feature type="region of interest" description="Disordered" evidence="5">
    <location>
        <begin position="108"/>
        <end position="146"/>
    </location>
</feature>
<feature type="compositionally biased region" description="Polar residues" evidence="5">
    <location>
        <begin position="124"/>
        <end position="133"/>
    </location>
</feature>
<dbReference type="GO" id="GO:0005739">
    <property type="term" value="C:mitochondrion"/>
    <property type="evidence" value="ECO:0007669"/>
    <property type="project" value="UniProtKB-SubCell"/>
</dbReference>
<dbReference type="STRING" id="1890683.A0A427YVW6"/>
<dbReference type="Proteomes" id="UP000279259">
    <property type="component" value="Unassembled WGS sequence"/>
</dbReference>
<protein>
    <recommendedName>
        <fullName evidence="8">ATP synthase mitochondrial F1 complex assembly factor 1</fullName>
    </recommendedName>
</protein>
<evidence type="ECO:0000256" key="5">
    <source>
        <dbReference type="SAM" id="MobiDB-lite"/>
    </source>
</evidence>